<dbReference type="PROSITE" id="PS01011">
    <property type="entry name" value="FOLYLPOLYGLU_SYNT_1"/>
    <property type="match status" value="1"/>
</dbReference>
<dbReference type="GO" id="GO:0008841">
    <property type="term" value="F:dihydrofolate synthase activity"/>
    <property type="evidence" value="ECO:0007669"/>
    <property type="project" value="UniProtKB-EC"/>
</dbReference>
<dbReference type="Gene3D" id="3.40.1190.10">
    <property type="entry name" value="Mur-like, catalytic domain"/>
    <property type="match status" value="1"/>
</dbReference>
<dbReference type="SUPFAM" id="SSF53244">
    <property type="entry name" value="MurD-like peptide ligases, peptide-binding domain"/>
    <property type="match status" value="1"/>
</dbReference>
<dbReference type="PANTHER" id="PTHR11136">
    <property type="entry name" value="FOLYLPOLYGLUTAMATE SYNTHASE-RELATED"/>
    <property type="match status" value="1"/>
</dbReference>
<dbReference type="GO" id="GO:0005739">
    <property type="term" value="C:mitochondrion"/>
    <property type="evidence" value="ECO:0007669"/>
    <property type="project" value="TreeGrafter"/>
</dbReference>
<dbReference type="PANTHER" id="PTHR11136:SF0">
    <property type="entry name" value="DIHYDROFOLATE SYNTHETASE-RELATED"/>
    <property type="match status" value="1"/>
</dbReference>
<gene>
    <name evidence="7" type="primary">FOL3_2</name>
    <name evidence="7" type="ORF">MNAN1_002504</name>
</gene>
<dbReference type="AlphaFoldDB" id="A0AAF0EJG9"/>
<dbReference type="InterPro" id="IPR001645">
    <property type="entry name" value="Folylpolyglutamate_synth"/>
</dbReference>
<evidence type="ECO:0000313" key="8">
    <source>
        <dbReference type="Proteomes" id="UP001213623"/>
    </source>
</evidence>
<name>A0AAF0EJG9_9BASI</name>
<keyword evidence="4" id="KW-0547">Nucleotide-binding</keyword>
<evidence type="ECO:0000256" key="4">
    <source>
        <dbReference type="ARBA" id="ARBA00022741"/>
    </source>
</evidence>
<accession>A0AAF0EJG9</accession>
<reference evidence="7" key="1">
    <citation type="submission" date="2023-03" db="EMBL/GenBank/DDBJ databases">
        <title>Mating type loci evolution in Malassezia.</title>
        <authorList>
            <person name="Coelho M.A."/>
        </authorList>
    </citation>
    <scope>NUCLEOTIDE SEQUENCE</scope>
    <source>
        <strain evidence="7">CBS 9557</strain>
    </source>
</reference>
<dbReference type="GO" id="GO:0046872">
    <property type="term" value="F:metal ion binding"/>
    <property type="evidence" value="ECO:0007669"/>
    <property type="project" value="UniProtKB-KW"/>
</dbReference>
<dbReference type="SUPFAM" id="SSF53623">
    <property type="entry name" value="MurD-like peptide ligases, catalytic domain"/>
    <property type="match status" value="1"/>
</dbReference>
<dbReference type="EC" id="6.3.2.12" evidence="7"/>
<dbReference type="InterPro" id="IPR036565">
    <property type="entry name" value="Mur-like_cat_sf"/>
</dbReference>
<dbReference type="GO" id="GO:0005524">
    <property type="term" value="F:ATP binding"/>
    <property type="evidence" value="ECO:0007669"/>
    <property type="project" value="UniProtKB-KW"/>
</dbReference>
<proteinExistence type="inferred from homology"/>
<protein>
    <submittedName>
        <fullName evidence="7">Dihydrofolate synthase</fullName>
        <ecNumber evidence="7">6.3.2.12</ecNumber>
    </submittedName>
</protein>
<keyword evidence="3" id="KW-0479">Metal-binding</keyword>
<keyword evidence="8" id="KW-1185">Reference proteome</keyword>
<evidence type="ECO:0000256" key="1">
    <source>
        <dbReference type="ARBA" id="ARBA00008276"/>
    </source>
</evidence>
<dbReference type="InterPro" id="IPR036615">
    <property type="entry name" value="Mur_ligase_C_dom_sf"/>
</dbReference>
<keyword evidence="6" id="KW-0460">Magnesium</keyword>
<comment type="similarity">
    <text evidence="1">Belongs to the folylpolyglutamate synthase family.</text>
</comment>
<keyword evidence="2 7" id="KW-0436">Ligase</keyword>
<dbReference type="Gene3D" id="3.90.190.20">
    <property type="entry name" value="Mur ligase, C-terminal domain"/>
    <property type="match status" value="1"/>
</dbReference>
<evidence type="ECO:0000256" key="5">
    <source>
        <dbReference type="ARBA" id="ARBA00022840"/>
    </source>
</evidence>
<keyword evidence="5" id="KW-0067">ATP-binding</keyword>
<evidence type="ECO:0000313" key="7">
    <source>
        <dbReference type="EMBL" id="WFD27507.1"/>
    </source>
</evidence>
<dbReference type="NCBIfam" id="TIGR01499">
    <property type="entry name" value="folC"/>
    <property type="match status" value="1"/>
</dbReference>
<organism evidence="7 8">
    <name type="scientific">Malassezia nana</name>
    <dbReference type="NCBI Taxonomy" id="180528"/>
    <lineage>
        <taxon>Eukaryota</taxon>
        <taxon>Fungi</taxon>
        <taxon>Dikarya</taxon>
        <taxon>Basidiomycota</taxon>
        <taxon>Ustilaginomycotina</taxon>
        <taxon>Malasseziomycetes</taxon>
        <taxon>Malasseziales</taxon>
        <taxon>Malasseziaceae</taxon>
        <taxon>Malassezia</taxon>
    </lineage>
</organism>
<dbReference type="GO" id="GO:0004326">
    <property type="term" value="F:tetrahydrofolylpolyglutamate synthase activity"/>
    <property type="evidence" value="ECO:0007669"/>
    <property type="project" value="InterPro"/>
</dbReference>
<dbReference type="EMBL" id="CP119895">
    <property type="protein sequence ID" value="WFD27507.1"/>
    <property type="molecule type" value="Genomic_DNA"/>
</dbReference>
<evidence type="ECO:0000256" key="2">
    <source>
        <dbReference type="ARBA" id="ARBA00022598"/>
    </source>
</evidence>
<dbReference type="GO" id="GO:0005829">
    <property type="term" value="C:cytosol"/>
    <property type="evidence" value="ECO:0007669"/>
    <property type="project" value="TreeGrafter"/>
</dbReference>
<sequence length="487" mass="52863">MDLGLGRVQALLRRVGSPHTRFPIIHVAGTNGKGSTTAFLDTILTNLVGLRSARFNTPHLVTARDSVRVQGGEPINEAIWDRAVHQTRMADARDVPICATPFELLTVQTLLAFTLMPPESQPEILLIEVGVGGRLDATNVFPCKNVLASVICPIALDHERLLGHGLRAIAQQKAGIVPHHGLCVVADQTPAVPIPLLSAPPPPAAEVVEVLQSECEALEARVAYTHIPWTDLEVMHAPSTAGARVQFSLPMHTAQAACAALPTPSAALEIHVEATLARVSGAATAVQTLWAIAHDSTHETDAWADLRARLRATLTPDVSPRLCEALDQCRWEGRCEWHTLGNIPVLLDGAHNEASAWALRHYVDLSLKSYSSVTITWIMAFSHGKDVSSMLQVLLQSDAHLLQRVALVPFSTPVEGMPWVSPAPPDELAALVSTYGLETHSFDRLGEALNWAQSEPVTTTHHIVVVCGSLYLVSDYYRDGYSHRRLR</sequence>
<evidence type="ECO:0000256" key="3">
    <source>
        <dbReference type="ARBA" id="ARBA00022723"/>
    </source>
</evidence>
<dbReference type="InterPro" id="IPR018109">
    <property type="entry name" value="Folylpolyglutamate_synth_CS"/>
</dbReference>
<evidence type="ECO:0000256" key="6">
    <source>
        <dbReference type="ARBA" id="ARBA00022842"/>
    </source>
</evidence>
<dbReference type="Proteomes" id="UP001213623">
    <property type="component" value="Chromosome 4"/>
</dbReference>